<dbReference type="GO" id="GO:0008763">
    <property type="term" value="F:UDP-N-acetylmuramate-L-alanine ligase activity"/>
    <property type="evidence" value="ECO:0007669"/>
    <property type="project" value="UniProtKB-EC"/>
</dbReference>
<protein>
    <submittedName>
        <fullName evidence="1">UDP-N-acetylmuramate--alanine ligase</fullName>
        <ecNumber evidence="1">6.3.2.8</ecNumber>
    </submittedName>
</protein>
<dbReference type="GO" id="GO:0005524">
    <property type="term" value="F:ATP binding"/>
    <property type="evidence" value="ECO:0007669"/>
    <property type="project" value="InterPro"/>
</dbReference>
<proteinExistence type="predicted"/>
<name>A0A0S7XH72_9BACT</name>
<comment type="caution">
    <text evidence="1">The sequence shown here is derived from an EMBL/GenBank/DDBJ whole genome shotgun (WGS) entry which is preliminary data.</text>
</comment>
<dbReference type="EMBL" id="LIZY01000144">
    <property type="protein sequence ID" value="KPJ61806.1"/>
    <property type="molecule type" value="Genomic_DNA"/>
</dbReference>
<dbReference type="AlphaFoldDB" id="A0A0S7XH72"/>
<dbReference type="SUPFAM" id="SSF53623">
    <property type="entry name" value="MurD-like peptide ligases, catalytic domain"/>
    <property type="match status" value="1"/>
</dbReference>
<dbReference type="PANTHER" id="PTHR43445:SF3">
    <property type="entry name" value="UDP-N-ACETYLMURAMATE--L-ALANINE LIGASE"/>
    <property type="match status" value="1"/>
</dbReference>
<evidence type="ECO:0000313" key="2">
    <source>
        <dbReference type="Proteomes" id="UP000052020"/>
    </source>
</evidence>
<reference evidence="1 2" key="1">
    <citation type="journal article" date="2015" name="Microbiome">
        <title>Genomic resolution of linkages in carbon, nitrogen, and sulfur cycling among widespread estuary sediment bacteria.</title>
        <authorList>
            <person name="Baker B.J."/>
            <person name="Lazar C.S."/>
            <person name="Teske A.P."/>
            <person name="Dick G.J."/>
        </authorList>
    </citation>
    <scope>NUCLEOTIDE SEQUENCE [LARGE SCALE GENOMIC DNA]</scope>
    <source>
        <strain evidence="1">DG_56</strain>
    </source>
</reference>
<feature type="non-terminal residue" evidence="1">
    <location>
        <position position="82"/>
    </location>
</feature>
<dbReference type="Gene3D" id="3.40.1190.10">
    <property type="entry name" value="Mur-like, catalytic domain"/>
    <property type="match status" value="1"/>
</dbReference>
<dbReference type="InterPro" id="IPR036565">
    <property type="entry name" value="Mur-like_cat_sf"/>
</dbReference>
<evidence type="ECO:0000313" key="1">
    <source>
        <dbReference type="EMBL" id="KPJ61806.1"/>
    </source>
</evidence>
<dbReference type="PANTHER" id="PTHR43445">
    <property type="entry name" value="UDP-N-ACETYLMURAMATE--L-ALANINE LIGASE-RELATED"/>
    <property type="match status" value="1"/>
</dbReference>
<dbReference type="Proteomes" id="UP000052020">
    <property type="component" value="Unassembled WGS sequence"/>
</dbReference>
<dbReference type="EC" id="6.3.2.8" evidence="1"/>
<sequence>MLVYSDAVPDDNVERVWAVKHDIPVRSRSELLGWLMRGRRGIAVAGTHGKTTVCAMIGVILQDAGRDPTVLVGGEVDALGGN</sequence>
<dbReference type="PATRIC" id="fig|1704032.3.peg.71"/>
<organism evidence="1 2">
    <name type="scientific">candidate division KD3-62 bacterium DG_56</name>
    <dbReference type="NCBI Taxonomy" id="1704032"/>
    <lineage>
        <taxon>Bacteria</taxon>
        <taxon>candidate division KD3-62</taxon>
    </lineage>
</organism>
<dbReference type="InterPro" id="IPR050061">
    <property type="entry name" value="MurCDEF_pg_biosynth"/>
</dbReference>
<keyword evidence="1" id="KW-0436">Ligase</keyword>
<gene>
    <name evidence="1" type="primary">murC</name>
    <name evidence="1" type="ORF">AMK68_05695</name>
</gene>
<accession>A0A0S7XH72</accession>